<proteinExistence type="predicted"/>
<protein>
    <submittedName>
        <fullName evidence="2">Uncharacterized protein</fullName>
    </submittedName>
</protein>
<accession>W9AIZ1</accession>
<evidence type="ECO:0000313" key="3">
    <source>
        <dbReference type="Proteomes" id="UP000028870"/>
    </source>
</evidence>
<dbReference type="Proteomes" id="UP000028870">
    <property type="component" value="Unassembled WGS sequence"/>
</dbReference>
<evidence type="ECO:0000256" key="1">
    <source>
        <dbReference type="SAM" id="MobiDB-lite"/>
    </source>
</evidence>
<gene>
    <name evidence="2" type="ORF">BN977_00459</name>
</gene>
<comment type="caution">
    <text evidence="2">The sequence shown here is derived from an EMBL/GenBank/DDBJ whole genome shotgun (WGS) entry which is preliminary data.</text>
</comment>
<feature type="compositionally biased region" description="Low complexity" evidence="1">
    <location>
        <begin position="20"/>
        <end position="33"/>
    </location>
</feature>
<dbReference type="eggNOG" id="ENOG5031Y1E">
    <property type="taxonomic scope" value="Bacteria"/>
</dbReference>
<dbReference type="RefSeq" id="WP_227456399.1">
    <property type="nucleotide sequence ID" value="NZ_CCBB010000001.1"/>
</dbReference>
<feature type="region of interest" description="Disordered" evidence="1">
    <location>
        <begin position="20"/>
        <end position="42"/>
    </location>
</feature>
<sequence>MPKDSNRMPEKLRDLIDQETAATEAAQGQEWEGPLPDHVTVSRPGRARSKVLQVRLNPEEFDALEQIAAQRELPVSTVAREQLLGLIAREAQSGETRAQELIWQLTMVTDRLRAVLHVDGMPDPPAVKAEP</sequence>
<evidence type="ECO:0000313" key="2">
    <source>
        <dbReference type="EMBL" id="CDO05684.1"/>
    </source>
</evidence>
<reference evidence="2" key="2">
    <citation type="submission" date="2014-03" db="EMBL/GenBank/DDBJ databases">
        <authorList>
            <person name="Urmite Genomes"/>
        </authorList>
    </citation>
    <scope>NUCLEOTIDE SEQUENCE</scope>
    <source>
        <strain evidence="2">DSM 44829</strain>
    </source>
</reference>
<organism evidence="2 3">
    <name type="scientific">Mycolicibacterium cosmeticum</name>
    <dbReference type="NCBI Taxonomy" id="258533"/>
    <lineage>
        <taxon>Bacteria</taxon>
        <taxon>Bacillati</taxon>
        <taxon>Actinomycetota</taxon>
        <taxon>Actinomycetes</taxon>
        <taxon>Mycobacteriales</taxon>
        <taxon>Mycobacteriaceae</taxon>
        <taxon>Mycolicibacterium</taxon>
    </lineage>
</organism>
<keyword evidence="3" id="KW-1185">Reference proteome</keyword>
<reference evidence="2" key="1">
    <citation type="submission" date="2014-03" db="EMBL/GenBank/DDBJ databases">
        <title>Draft Genome Sequence of Mycobacterium cosmeticum DSM 44829.</title>
        <authorList>
            <person name="Croce O."/>
            <person name="Robert C."/>
            <person name="Raoult D."/>
            <person name="Drancourt M."/>
        </authorList>
    </citation>
    <scope>NUCLEOTIDE SEQUENCE [LARGE SCALE GENOMIC DNA]</scope>
    <source>
        <strain evidence="2">DSM 44829</strain>
    </source>
</reference>
<dbReference type="AlphaFoldDB" id="W9AIZ1"/>
<dbReference type="STRING" id="258533.BN977_00459"/>
<dbReference type="EMBL" id="CCBB010000001">
    <property type="protein sequence ID" value="CDO05684.1"/>
    <property type="molecule type" value="Genomic_DNA"/>
</dbReference>
<name>W9AIZ1_MYCCO</name>